<feature type="chain" id="PRO_5045801615" evidence="2">
    <location>
        <begin position="22"/>
        <end position="319"/>
    </location>
</feature>
<name>A0ABT7NCV4_9BURK</name>
<dbReference type="PANTHER" id="PTHR42928">
    <property type="entry name" value="TRICARBOXYLATE-BINDING PROTEIN"/>
    <property type="match status" value="1"/>
</dbReference>
<dbReference type="CDD" id="cd07012">
    <property type="entry name" value="PBP2_Bug_TTT"/>
    <property type="match status" value="1"/>
</dbReference>
<reference evidence="3" key="1">
    <citation type="submission" date="2023-06" db="EMBL/GenBank/DDBJ databases">
        <authorList>
            <person name="Jiang Y."/>
            <person name="Liu Q."/>
        </authorList>
    </citation>
    <scope>NUCLEOTIDE SEQUENCE</scope>
    <source>
        <strain evidence="3">CGMCC 1.12089</strain>
    </source>
</reference>
<dbReference type="PIRSF" id="PIRSF017082">
    <property type="entry name" value="YflP"/>
    <property type="match status" value="1"/>
</dbReference>
<dbReference type="SUPFAM" id="SSF53850">
    <property type="entry name" value="Periplasmic binding protein-like II"/>
    <property type="match status" value="1"/>
</dbReference>
<dbReference type="Gene3D" id="3.40.190.150">
    <property type="entry name" value="Bordetella uptake gene, domain 1"/>
    <property type="match status" value="1"/>
</dbReference>
<organism evidence="3 4">
    <name type="scientific">Variovorax dokdonensis</name>
    <dbReference type="NCBI Taxonomy" id="344883"/>
    <lineage>
        <taxon>Bacteria</taxon>
        <taxon>Pseudomonadati</taxon>
        <taxon>Pseudomonadota</taxon>
        <taxon>Betaproteobacteria</taxon>
        <taxon>Burkholderiales</taxon>
        <taxon>Comamonadaceae</taxon>
        <taxon>Variovorax</taxon>
    </lineage>
</organism>
<sequence>MKKLLCALALGATALAVQAQAWTDKTVTLLVPFPPGGSTDMVARTLSTQMANKLGTTIVVDNKAGATGTIGAGMVKRAAPDGTTFLVTSLGPLVIAPHLIKGIPYDPIADFDTITVAVQAPNVLVVPAASPYKSVADVIAAEKKNPGKLTFASSGNGSSDHLTVELFWQQTGTTGVHVPYKGGAPAISDLLGGQVDASFQNINAVVTHVKAGKLRALAVTGDKRSSALPDVPTMAEAGVKGVDVYSWQGVVAPKGLPADVRQKAHAAMVAALNEPEVRKQFDALGFEIVANTPEQFATFEKNEYERWKKVIQTGNITAN</sequence>
<comment type="caution">
    <text evidence="3">The sequence shown here is derived from an EMBL/GenBank/DDBJ whole genome shotgun (WGS) entry which is preliminary data.</text>
</comment>
<dbReference type="EMBL" id="JASZYV010000003">
    <property type="protein sequence ID" value="MDM0045744.1"/>
    <property type="molecule type" value="Genomic_DNA"/>
</dbReference>
<evidence type="ECO:0000313" key="4">
    <source>
        <dbReference type="Proteomes" id="UP001174908"/>
    </source>
</evidence>
<evidence type="ECO:0000313" key="3">
    <source>
        <dbReference type="EMBL" id="MDM0045744.1"/>
    </source>
</evidence>
<keyword evidence="4" id="KW-1185">Reference proteome</keyword>
<keyword evidence="2" id="KW-0732">Signal</keyword>
<evidence type="ECO:0000256" key="1">
    <source>
        <dbReference type="ARBA" id="ARBA00006987"/>
    </source>
</evidence>
<dbReference type="InterPro" id="IPR042100">
    <property type="entry name" value="Bug_dom1"/>
</dbReference>
<dbReference type="RefSeq" id="WP_286660857.1">
    <property type="nucleotide sequence ID" value="NZ_JASZYV010000003.1"/>
</dbReference>
<dbReference type="Proteomes" id="UP001174908">
    <property type="component" value="Unassembled WGS sequence"/>
</dbReference>
<dbReference type="Gene3D" id="3.40.190.10">
    <property type="entry name" value="Periplasmic binding protein-like II"/>
    <property type="match status" value="1"/>
</dbReference>
<dbReference type="InterPro" id="IPR005064">
    <property type="entry name" value="BUG"/>
</dbReference>
<dbReference type="PANTHER" id="PTHR42928:SF5">
    <property type="entry name" value="BLR1237 PROTEIN"/>
    <property type="match status" value="1"/>
</dbReference>
<feature type="signal peptide" evidence="2">
    <location>
        <begin position="1"/>
        <end position="21"/>
    </location>
</feature>
<gene>
    <name evidence="3" type="ORF">QTH91_14735</name>
</gene>
<proteinExistence type="inferred from homology"/>
<comment type="similarity">
    <text evidence="1">Belongs to the UPF0065 (bug) family.</text>
</comment>
<evidence type="ECO:0000256" key="2">
    <source>
        <dbReference type="SAM" id="SignalP"/>
    </source>
</evidence>
<dbReference type="Pfam" id="PF03401">
    <property type="entry name" value="TctC"/>
    <property type="match status" value="1"/>
</dbReference>
<protein>
    <submittedName>
        <fullName evidence="3">Tripartite tricarboxylate transporter substrate binding protein</fullName>
    </submittedName>
</protein>
<accession>A0ABT7NCV4</accession>